<feature type="region of interest" description="Disordered" evidence="1">
    <location>
        <begin position="61"/>
        <end position="106"/>
    </location>
</feature>
<dbReference type="AlphaFoldDB" id="A0A7W9KKZ4"/>
<dbReference type="Proteomes" id="UP000585638">
    <property type="component" value="Unassembled WGS sequence"/>
</dbReference>
<name>A0A7W9KKZ4_9PSEU</name>
<evidence type="ECO:0000313" key="3">
    <source>
        <dbReference type="Proteomes" id="UP000585638"/>
    </source>
</evidence>
<accession>A0A7W9KKZ4</accession>
<organism evidence="2 3">
    <name type="scientific">Kutzneria kofuensis</name>
    <dbReference type="NCBI Taxonomy" id="103725"/>
    <lineage>
        <taxon>Bacteria</taxon>
        <taxon>Bacillati</taxon>
        <taxon>Actinomycetota</taxon>
        <taxon>Actinomycetes</taxon>
        <taxon>Pseudonocardiales</taxon>
        <taxon>Pseudonocardiaceae</taxon>
        <taxon>Kutzneria</taxon>
    </lineage>
</organism>
<protein>
    <submittedName>
        <fullName evidence="2">Uncharacterized protein</fullName>
    </submittedName>
</protein>
<sequence length="204" mass="20951">MTKPLAGRLAGSPQPAGRRPYSRRRAALPQLSGHRWLRTAVIGAGLFALAACGSPAAMNAAQTGTTTASPTTTATSPPTTSITLVPPPSSGPPPTSAPPAKATGPTVPPNQVDYAGAAESVPQTVWEQDGGKTLVVMAEEGGCVKVEAQVVKQTADEVDVALVSIAQTHRVCPLYVRNVPVAVHLDAPLGNRKVVLTTQIGTQR</sequence>
<dbReference type="EMBL" id="JACHIR010000001">
    <property type="protein sequence ID" value="MBB5894527.1"/>
    <property type="molecule type" value="Genomic_DNA"/>
</dbReference>
<evidence type="ECO:0000256" key="1">
    <source>
        <dbReference type="SAM" id="MobiDB-lite"/>
    </source>
</evidence>
<feature type="compositionally biased region" description="Low complexity" evidence="1">
    <location>
        <begin position="61"/>
        <end position="83"/>
    </location>
</feature>
<proteinExistence type="predicted"/>
<comment type="caution">
    <text evidence="2">The sequence shown here is derived from an EMBL/GenBank/DDBJ whole genome shotgun (WGS) entry which is preliminary data.</text>
</comment>
<dbReference type="RefSeq" id="WP_184866440.1">
    <property type="nucleotide sequence ID" value="NZ_BAAAWY010000005.1"/>
</dbReference>
<feature type="compositionally biased region" description="Pro residues" evidence="1">
    <location>
        <begin position="85"/>
        <end position="97"/>
    </location>
</feature>
<keyword evidence="3" id="KW-1185">Reference proteome</keyword>
<reference evidence="2 3" key="1">
    <citation type="submission" date="2020-08" db="EMBL/GenBank/DDBJ databases">
        <title>Sequencing the genomes of 1000 actinobacteria strains.</title>
        <authorList>
            <person name="Klenk H.-P."/>
        </authorList>
    </citation>
    <scope>NUCLEOTIDE SEQUENCE [LARGE SCALE GENOMIC DNA]</scope>
    <source>
        <strain evidence="2 3">DSM 43851</strain>
    </source>
</reference>
<feature type="region of interest" description="Disordered" evidence="1">
    <location>
        <begin position="1"/>
        <end position="24"/>
    </location>
</feature>
<gene>
    <name evidence="2" type="ORF">BJ998_005723</name>
</gene>
<evidence type="ECO:0000313" key="2">
    <source>
        <dbReference type="EMBL" id="MBB5894527.1"/>
    </source>
</evidence>